<sequence>MRGHEILGLHCAQRHHVFVGASVAHHAHALHRQEHGEGLAGLVVPVGGAQFVDEDGVGAAQQVSVFLLDFAEDAHAQARPREGVAVHHVVRQAEGHAQFAHFVLEQVAQRLQQLQAQGFGQAADVVVALDGVRLLVLGAAGLDHVGVDGALRQPLCVRELPGFGLEDLDELAADDLALLFRIGDALQVAHELPGGVHMHDLGVQAAGEHFHDQLAFVEAQQAVVDEHAGELVTDGAVDQRRGHRRVDAARQAEDNFLVTDLRADAPHGFVDVVGHVPVVAAAADIVHETPDHLLALDRVRDLGVELHAVEAACLVRHRGDRGRVVAADELEARRQLGDLVAVAHPYVEQAVALGVGPVLDALEQLRVAACAHFRVAEFALAGAFDLAAELAGHGLHAVADAKHRHAELEHRLRCAPVLGFVHRIGTAGQDHALSTEAAHEFVRHVEGMKLAVHLLLAHTACNELGDLGAEVEDEDFLVCHGANVSGVGKRKSGLSAARGIANGKIS</sequence>
<name>N6Z631_THAL4</name>
<protein>
    <submittedName>
        <fullName evidence="1">Cytosine deaminase</fullName>
    </submittedName>
</protein>
<reference evidence="1 2" key="1">
    <citation type="submission" date="2012-09" db="EMBL/GenBank/DDBJ databases">
        <title>Draft Genome Sequences of 6 Strains from Genus Thauera.</title>
        <authorList>
            <person name="Liu B."/>
            <person name="Shapleigh J.P."/>
            <person name="Frostegard A.H."/>
        </authorList>
    </citation>
    <scope>NUCLEOTIDE SEQUENCE [LARGE SCALE GENOMIC DNA]</scope>
    <source>
        <strain evidence="2">47Lol / DSM 12138</strain>
    </source>
</reference>
<dbReference type="EMBL" id="AMXE01000035">
    <property type="protein sequence ID" value="ENO87654.1"/>
    <property type="molecule type" value="Genomic_DNA"/>
</dbReference>
<dbReference type="Proteomes" id="UP000013232">
    <property type="component" value="Unassembled WGS sequence"/>
</dbReference>
<organism evidence="1 2">
    <name type="scientific">Thauera linaloolentis (strain DSM 12138 / JCM 21573 / CCUG 41526 / CIP 105981 / IAM 15112 / NBRC 102519 / 47Lol)</name>
    <dbReference type="NCBI Taxonomy" id="1123367"/>
    <lineage>
        <taxon>Bacteria</taxon>
        <taxon>Pseudomonadati</taxon>
        <taxon>Pseudomonadota</taxon>
        <taxon>Betaproteobacteria</taxon>
        <taxon>Rhodocyclales</taxon>
        <taxon>Zoogloeaceae</taxon>
        <taxon>Thauera</taxon>
    </lineage>
</organism>
<dbReference type="eggNOG" id="ENOG5032QWD">
    <property type="taxonomic scope" value="Bacteria"/>
</dbReference>
<keyword evidence="2" id="KW-1185">Reference proteome</keyword>
<comment type="caution">
    <text evidence="1">The sequence shown here is derived from an EMBL/GenBank/DDBJ whole genome shotgun (WGS) entry which is preliminary data.</text>
</comment>
<proteinExistence type="predicted"/>
<evidence type="ECO:0000313" key="2">
    <source>
        <dbReference type="Proteomes" id="UP000013232"/>
    </source>
</evidence>
<gene>
    <name evidence="1" type="ORF">C666_10530</name>
</gene>
<accession>N6Z631</accession>
<evidence type="ECO:0000313" key="1">
    <source>
        <dbReference type="EMBL" id="ENO87654.1"/>
    </source>
</evidence>
<dbReference type="AlphaFoldDB" id="N6Z631"/>